<dbReference type="SUPFAM" id="SSF140931">
    <property type="entry name" value="Fic-like"/>
    <property type="match status" value="1"/>
</dbReference>
<feature type="domain" description="Fido" evidence="1">
    <location>
        <begin position="118"/>
        <end position="272"/>
    </location>
</feature>
<dbReference type="InterPro" id="IPR003812">
    <property type="entry name" value="Fido"/>
</dbReference>
<organism evidence="2">
    <name type="scientific">hydrothermal vent metagenome</name>
    <dbReference type="NCBI Taxonomy" id="652676"/>
    <lineage>
        <taxon>unclassified sequences</taxon>
        <taxon>metagenomes</taxon>
        <taxon>ecological metagenomes</taxon>
    </lineage>
</organism>
<dbReference type="Pfam" id="PF13776">
    <property type="entry name" value="DUF4172"/>
    <property type="match status" value="1"/>
</dbReference>
<dbReference type="PANTHER" id="PTHR13504">
    <property type="entry name" value="FIDO DOMAIN-CONTAINING PROTEIN DDB_G0283145"/>
    <property type="match status" value="1"/>
</dbReference>
<protein>
    <submittedName>
        <fullName evidence="2">Fic family protein</fullName>
    </submittedName>
</protein>
<sequence length="375" mass="43553">METIKKWVWQHENYPNFNYKQSTLNSLLLKISRHTGRLEGAIYGLNDKNINSLVIDASINEILQSSEIEGEILSRDSVRSSVRKKLDESFDYLNDSSTRHTDGLVLLLLDSQQNDTPLTHERLHGWHSILFPTGYSDGHKIDVATYRSDEMSVVSSRGYREKIHYLAPPHGQLTQEMNKFLDYVNNSKKDPFIKSAIAHIWFVSIHPYDDGNGRIARIITNYVLAKELGLDHKYYSLSTAIRRDRKSYYDILERSQNLFYNREFDFTKWILWHTNIINSAIETSLEQIKIITQKTKFWDRARDYPLNKRQLKVLNKLLDKGIENFEGGLSTKKYAKMVKTSIPTAKRDITGLIDYGVIEQVKGSAGRNIRYVIKL</sequence>
<accession>A0A1W1CKU9</accession>
<dbReference type="InterPro" id="IPR036597">
    <property type="entry name" value="Fido-like_dom_sf"/>
</dbReference>
<dbReference type="InterPro" id="IPR025230">
    <property type="entry name" value="DUF4172"/>
</dbReference>
<evidence type="ECO:0000313" key="2">
    <source>
        <dbReference type="EMBL" id="SFV66355.1"/>
    </source>
</evidence>
<dbReference type="PANTHER" id="PTHR13504:SF33">
    <property type="entry name" value="FIC FAMILY PROTEIN"/>
    <property type="match status" value="1"/>
</dbReference>
<name>A0A1W1CKU9_9ZZZZ</name>
<dbReference type="PROSITE" id="PS51459">
    <property type="entry name" value="FIDO"/>
    <property type="match status" value="1"/>
</dbReference>
<dbReference type="AlphaFoldDB" id="A0A1W1CKU9"/>
<proteinExistence type="predicted"/>
<dbReference type="Gene3D" id="1.10.3290.10">
    <property type="entry name" value="Fido-like domain"/>
    <property type="match status" value="1"/>
</dbReference>
<evidence type="ECO:0000259" key="1">
    <source>
        <dbReference type="PROSITE" id="PS51459"/>
    </source>
</evidence>
<dbReference type="Pfam" id="PF02661">
    <property type="entry name" value="Fic"/>
    <property type="match status" value="1"/>
</dbReference>
<dbReference type="InterPro" id="IPR040198">
    <property type="entry name" value="Fido_containing"/>
</dbReference>
<reference evidence="2" key="1">
    <citation type="submission" date="2016-10" db="EMBL/GenBank/DDBJ databases">
        <authorList>
            <person name="de Groot N.N."/>
        </authorList>
    </citation>
    <scope>NUCLEOTIDE SEQUENCE</scope>
</reference>
<gene>
    <name evidence="2" type="ORF">MNB_SV-12-1949</name>
</gene>
<dbReference type="EMBL" id="FPHE01000151">
    <property type="protein sequence ID" value="SFV66355.1"/>
    <property type="molecule type" value="Genomic_DNA"/>
</dbReference>